<dbReference type="Proteomes" id="UP000602050">
    <property type="component" value="Unassembled WGS sequence"/>
</dbReference>
<evidence type="ECO:0000256" key="12">
    <source>
        <dbReference type="ARBA" id="ARBA00022840"/>
    </source>
</evidence>
<evidence type="ECO:0000256" key="7">
    <source>
        <dbReference type="ARBA" id="ARBA00022723"/>
    </source>
</evidence>
<organism evidence="24 25">
    <name type="scientific">Compostibacillus humi</name>
    <dbReference type="NCBI Taxonomy" id="1245525"/>
    <lineage>
        <taxon>Bacteria</taxon>
        <taxon>Bacillati</taxon>
        <taxon>Bacillota</taxon>
        <taxon>Bacilli</taxon>
        <taxon>Bacillales</taxon>
        <taxon>Bacillaceae</taxon>
        <taxon>Compostibacillus</taxon>
    </lineage>
</organism>
<evidence type="ECO:0000256" key="5">
    <source>
        <dbReference type="ARBA" id="ARBA00022695"/>
    </source>
</evidence>
<keyword evidence="9" id="KW-0227">DNA damage</keyword>
<keyword evidence="7" id="KW-0479">Metal-binding</keyword>
<feature type="domain" description="ATP-dependent DNA ligase family profile" evidence="23">
    <location>
        <begin position="107"/>
        <end position="199"/>
    </location>
</feature>
<evidence type="ECO:0000256" key="13">
    <source>
        <dbReference type="ARBA" id="ARBA00022932"/>
    </source>
</evidence>
<comment type="caution">
    <text evidence="24">The sequence shown here is derived from an EMBL/GenBank/DDBJ whole genome shotgun (WGS) entry which is preliminary data.</text>
</comment>
<dbReference type="SUPFAM" id="SSF56091">
    <property type="entry name" value="DNA ligase/mRNA capping enzyme, catalytic domain"/>
    <property type="match status" value="1"/>
</dbReference>
<evidence type="ECO:0000256" key="9">
    <source>
        <dbReference type="ARBA" id="ARBA00022763"/>
    </source>
</evidence>
<keyword evidence="8" id="KW-0547">Nucleotide-binding</keyword>
<dbReference type="GO" id="GO:0006310">
    <property type="term" value="P:DNA recombination"/>
    <property type="evidence" value="ECO:0007669"/>
    <property type="project" value="UniProtKB-KW"/>
</dbReference>
<evidence type="ECO:0000256" key="17">
    <source>
        <dbReference type="ARBA" id="ARBA00023211"/>
    </source>
</evidence>
<dbReference type="InterPro" id="IPR016059">
    <property type="entry name" value="DNA_ligase_ATP-dep_CS"/>
</dbReference>
<dbReference type="InterPro" id="IPR052171">
    <property type="entry name" value="NHEJ_LigD"/>
</dbReference>
<comment type="similarity">
    <text evidence="22">In the N-terminal section; belongs to the LigD polymerase family.</text>
</comment>
<evidence type="ECO:0000313" key="25">
    <source>
        <dbReference type="Proteomes" id="UP000602050"/>
    </source>
</evidence>
<accession>A0A8J2XFL0</accession>
<evidence type="ECO:0000256" key="21">
    <source>
        <dbReference type="ARBA" id="ARBA00049981"/>
    </source>
</evidence>
<keyword evidence="10" id="KW-0378">Hydrolase</keyword>
<keyword evidence="3" id="KW-0436">Ligase</keyword>
<dbReference type="GO" id="GO:0003910">
    <property type="term" value="F:DNA ligase (ATP) activity"/>
    <property type="evidence" value="ECO:0007669"/>
    <property type="project" value="UniProtKB-EC"/>
</dbReference>
<keyword evidence="6" id="KW-0540">Nuclease</keyword>
<dbReference type="AlphaFoldDB" id="A0A8J2XFL0"/>
<evidence type="ECO:0000256" key="18">
    <source>
        <dbReference type="ARBA" id="ARBA00023268"/>
    </source>
</evidence>
<evidence type="ECO:0000256" key="15">
    <source>
        <dbReference type="ARBA" id="ARBA00023172"/>
    </source>
</evidence>
<dbReference type="InterPro" id="IPR014146">
    <property type="entry name" value="LigD_ligase_dom"/>
</dbReference>
<evidence type="ECO:0000313" key="24">
    <source>
        <dbReference type="EMBL" id="GFZ79481.1"/>
    </source>
</evidence>
<evidence type="ECO:0000256" key="19">
    <source>
        <dbReference type="ARBA" id="ARBA00029943"/>
    </source>
</evidence>
<keyword evidence="13" id="KW-0239">DNA-directed DNA polymerase</keyword>
<dbReference type="GO" id="GO:0006281">
    <property type="term" value="P:DNA repair"/>
    <property type="evidence" value="ECO:0007669"/>
    <property type="project" value="UniProtKB-KW"/>
</dbReference>
<dbReference type="InterPro" id="IPR014143">
    <property type="entry name" value="NHEJ_ligase_prk"/>
</dbReference>
<evidence type="ECO:0000259" key="23">
    <source>
        <dbReference type="PROSITE" id="PS50160"/>
    </source>
</evidence>
<dbReference type="NCBIfam" id="TIGR02776">
    <property type="entry name" value="NHEJ_ligase_prk"/>
    <property type="match status" value="1"/>
</dbReference>
<evidence type="ECO:0000256" key="6">
    <source>
        <dbReference type="ARBA" id="ARBA00022722"/>
    </source>
</evidence>
<dbReference type="GO" id="GO:0003887">
    <property type="term" value="F:DNA-directed DNA polymerase activity"/>
    <property type="evidence" value="ECO:0007669"/>
    <property type="project" value="UniProtKB-KW"/>
</dbReference>
<dbReference type="EC" id="6.5.1.1" evidence="2"/>
<comment type="cofactor">
    <cofactor evidence="1">
        <name>Mn(2+)</name>
        <dbReference type="ChEBI" id="CHEBI:29035"/>
    </cofactor>
</comment>
<keyword evidence="16" id="KW-0234">DNA repair</keyword>
<evidence type="ECO:0000256" key="11">
    <source>
        <dbReference type="ARBA" id="ARBA00022839"/>
    </source>
</evidence>
<keyword evidence="15" id="KW-0233">DNA recombination</keyword>
<evidence type="ECO:0000256" key="20">
    <source>
        <dbReference type="ARBA" id="ARBA00034003"/>
    </source>
</evidence>
<dbReference type="PANTHER" id="PTHR42705:SF2">
    <property type="entry name" value="BIFUNCTIONAL NON-HOMOLOGOUS END JOINING PROTEIN LIGD"/>
    <property type="match status" value="1"/>
</dbReference>
<evidence type="ECO:0000256" key="22">
    <source>
        <dbReference type="ARBA" id="ARBA00049990"/>
    </source>
</evidence>
<name>A0A8J2XFL0_9BACI</name>
<dbReference type="Pfam" id="PF01068">
    <property type="entry name" value="DNA_ligase_A_M"/>
    <property type="match status" value="1"/>
</dbReference>
<keyword evidence="18" id="KW-0511">Multifunctional enzyme</keyword>
<evidence type="ECO:0000256" key="14">
    <source>
        <dbReference type="ARBA" id="ARBA00023125"/>
    </source>
</evidence>
<dbReference type="NCBIfam" id="TIGR02779">
    <property type="entry name" value="NHEJ_ligase_lig"/>
    <property type="match status" value="1"/>
</dbReference>
<dbReference type="NCBIfam" id="NF007211">
    <property type="entry name" value="PRK09633.1"/>
    <property type="match status" value="1"/>
</dbReference>
<keyword evidence="11" id="KW-0269">Exonuclease</keyword>
<dbReference type="RefSeq" id="WP_188392366.1">
    <property type="nucleotide sequence ID" value="NZ_BMEV01000038.1"/>
</dbReference>
<keyword evidence="25" id="KW-1185">Reference proteome</keyword>
<protein>
    <recommendedName>
        <fullName evidence="2">DNA ligase (ATP)</fullName>
        <ecNumber evidence="2">6.5.1.1</ecNumber>
    </recommendedName>
    <alternativeName>
        <fullName evidence="19">NHEJ DNA polymerase</fullName>
    </alternativeName>
</protein>
<comment type="similarity">
    <text evidence="21">In the C-terminal section; belongs to the ATP-dependent DNA ligase family.</text>
</comment>
<dbReference type="Gene3D" id="3.30.470.30">
    <property type="entry name" value="DNA ligase/mRNA capping enzyme"/>
    <property type="match status" value="1"/>
</dbReference>
<dbReference type="PANTHER" id="PTHR42705">
    <property type="entry name" value="BIFUNCTIONAL NON-HOMOLOGOUS END JOINING PROTEIN LIGD"/>
    <property type="match status" value="1"/>
</dbReference>
<evidence type="ECO:0000256" key="8">
    <source>
        <dbReference type="ARBA" id="ARBA00022741"/>
    </source>
</evidence>
<sequence length="598" mass="68985">MNYMKPIPAEEIPIGPEWMYEIKYDGFRAMLTIQQGGTVTLITKNKHDFTEKFPEIVRCCSELLEVLRPFLPLKLDGELVVLNHDRQANFALIQKRGRLKNKEKIEKASLERPAAFLAFDLLETGGKSFHDERYSERKAALENIFQDVHHPVLQYVEAYKNAEEITKAVFAAKGEGIIAKRKESKYIPGKNHRDWFKIKNWRTVDGFLTAYEPKNGYFTVAVYEGKQIRELGSCKHGLDSQTYDTVREVFLQQGEKRQGYYVLPPAICARVQTLDLYEGELREPNFHSILPEAAPEEFTYEKALFDMAMIPEEIEVSNADKIFWPVPKWTKQDLLIYLREIAPYMLPFLQNRLLTVIRCPDGVEGESFFQKHLPDYAPEFLEGIGTGDEKHIVCNELRPLVWLGNHGAIEYHVPFATVESPYPSEIVFDLDPPGREAFPVAVFAARLLKQLLDHLELTSFVKTSGNKGMQVYIPIPPGSMTYEDTGVFTQGIAWTMEEAHPDLFTTERMKKKRNGKLYIDYVQHGEGKTIIAPYSPRKTKEGTVAAPLFWEEVQENLRPEQFTIRNVVERVKTFGCPFRDYFVVQKKQHLQKVLDFIK</sequence>
<evidence type="ECO:0000256" key="1">
    <source>
        <dbReference type="ARBA" id="ARBA00001936"/>
    </source>
</evidence>
<reference evidence="24" key="2">
    <citation type="submission" date="2020-09" db="EMBL/GenBank/DDBJ databases">
        <authorList>
            <person name="Sun Q."/>
            <person name="Zhou Y."/>
        </authorList>
    </citation>
    <scope>NUCLEOTIDE SEQUENCE</scope>
    <source>
        <strain evidence="24">CGMCC 1.12360</strain>
    </source>
</reference>
<dbReference type="Pfam" id="PF21686">
    <property type="entry name" value="LigD_Prim-Pol"/>
    <property type="match status" value="1"/>
</dbReference>
<proteinExistence type="inferred from homology"/>
<evidence type="ECO:0000256" key="3">
    <source>
        <dbReference type="ARBA" id="ARBA00022598"/>
    </source>
</evidence>
<keyword evidence="17" id="KW-0464">Manganese</keyword>
<dbReference type="Gene3D" id="3.90.920.10">
    <property type="entry name" value="DNA primase, PRIM domain"/>
    <property type="match status" value="1"/>
</dbReference>
<dbReference type="InterPro" id="IPR012310">
    <property type="entry name" value="DNA_ligase_ATP-dep_cent"/>
</dbReference>
<evidence type="ECO:0000256" key="4">
    <source>
        <dbReference type="ARBA" id="ARBA00022679"/>
    </source>
</evidence>
<dbReference type="GO" id="GO:0004527">
    <property type="term" value="F:exonuclease activity"/>
    <property type="evidence" value="ECO:0007669"/>
    <property type="project" value="UniProtKB-KW"/>
</dbReference>
<evidence type="ECO:0000256" key="2">
    <source>
        <dbReference type="ARBA" id="ARBA00012727"/>
    </source>
</evidence>
<reference evidence="24" key="1">
    <citation type="journal article" date="2014" name="Int. J. Syst. Evol. Microbiol.">
        <title>Complete genome sequence of Corynebacterium casei LMG S-19264T (=DSM 44701T), isolated from a smear-ripened cheese.</title>
        <authorList>
            <consortium name="US DOE Joint Genome Institute (JGI-PGF)"/>
            <person name="Walter F."/>
            <person name="Albersmeier A."/>
            <person name="Kalinowski J."/>
            <person name="Ruckert C."/>
        </authorList>
    </citation>
    <scope>NUCLEOTIDE SEQUENCE</scope>
    <source>
        <strain evidence="24">CGMCC 1.12360</strain>
    </source>
</reference>
<comment type="catalytic activity">
    <reaction evidence="20">
        <text>ATP + (deoxyribonucleotide)n-3'-hydroxyl + 5'-phospho-(deoxyribonucleotide)m = (deoxyribonucleotide)n+m + AMP + diphosphate.</text>
        <dbReference type="EC" id="6.5.1.1"/>
    </reaction>
</comment>
<keyword evidence="4" id="KW-0808">Transferase</keyword>
<dbReference type="GO" id="GO:0046872">
    <property type="term" value="F:metal ion binding"/>
    <property type="evidence" value="ECO:0007669"/>
    <property type="project" value="UniProtKB-KW"/>
</dbReference>
<dbReference type="PROSITE" id="PS00333">
    <property type="entry name" value="DNA_LIGASE_A2"/>
    <property type="match status" value="1"/>
</dbReference>
<evidence type="ECO:0000256" key="10">
    <source>
        <dbReference type="ARBA" id="ARBA00022801"/>
    </source>
</evidence>
<keyword evidence="5" id="KW-0548">Nucleotidyltransferase</keyword>
<dbReference type="EMBL" id="BMEV01000038">
    <property type="protein sequence ID" value="GFZ79481.1"/>
    <property type="molecule type" value="Genomic_DNA"/>
</dbReference>
<dbReference type="GO" id="GO:0005524">
    <property type="term" value="F:ATP binding"/>
    <property type="evidence" value="ECO:0007669"/>
    <property type="project" value="UniProtKB-KW"/>
</dbReference>
<keyword evidence="14" id="KW-0238">DNA-binding</keyword>
<dbReference type="GO" id="GO:0003677">
    <property type="term" value="F:DNA binding"/>
    <property type="evidence" value="ECO:0007669"/>
    <property type="project" value="UniProtKB-KW"/>
</dbReference>
<keyword evidence="12" id="KW-0067">ATP-binding</keyword>
<dbReference type="NCBIfam" id="TIGR02778">
    <property type="entry name" value="ligD_pol"/>
    <property type="match status" value="1"/>
</dbReference>
<dbReference type="CDD" id="cd07906">
    <property type="entry name" value="Adenylation_DNA_ligase_LigD_LigC"/>
    <property type="match status" value="1"/>
</dbReference>
<evidence type="ECO:0000256" key="16">
    <source>
        <dbReference type="ARBA" id="ARBA00023204"/>
    </source>
</evidence>
<dbReference type="InterPro" id="IPR014145">
    <property type="entry name" value="LigD_pol_dom"/>
</dbReference>
<gene>
    <name evidence="24" type="primary">ligd</name>
    <name evidence="24" type="ORF">GCM10010978_21060</name>
</gene>
<dbReference type="PROSITE" id="PS50160">
    <property type="entry name" value="DNA_LIGASE_A3"/>
    <property type="match status" value="1"/>
</dbReference>